<name>A0A8H9LUE0_9GAMM</name>
<proteinExistence type="predicted"/>
<reference evidence="3" key="1">
    <citation type="journal article" date="2019" name="Int. J. Syst. Evol. Microbiol.">
        <title>The Global Catalogue of Microorganisms (GCM) 10K type strain sequencing project: providing services to taxonomists for standard genome sequencing and annotation.</title>
        <authorList>
            <consortium name="The Broad Institute Genomics Platform"/>
            <consortium name="The Broad Institute Genome Sequencing Center for Infectious Disease"/>
            <person name="Wu L."/>
            <person name="Ma J."/>
        </authorList>
    </citation>
    <scope>NUCLEOTIDE SEQUENCE [LARGE SCALE GENOMIC DNA]</scope>
    <source>
        <strain evidence="3">KCTC 22154</strain>
    </source>
</reference>
<evidence type="ECO:0000256" key="1">
    <source>
        <dbReference type="ARBA" id="ARBA00001954"/>
    </source>
</evidence>
<protein>
    <recommendedName>
        <fullName evidence="4">Phytanoyl-CoA dioxygenase</fullName>
    </recommendedName>
</protein>
<organism evidence="2 3">
    <name type="scientific">Vreelandella hamiltonii</name>
    <dbReference type="NCBI Taxonomy" id="502829"/>
    <lineage>
        <taxon>Bacteria</taxon>
        <taxon>Pseudomonadati</taxon>
        <taxon>Pseudomonadota</taxon>
        <taxon>Gammaproteobacteria</taxon>
        <taxon>Oceanospirillales</taxon>
        <taxon>Halomonadaceae</taxon>
        <taxon>Vreelandella</taxon>
    </lineage>
</organism>
<dbReference type="SUPFAM" id="SSF51197">
    <property type="entry name" value="Clavaminate synthase-like"/>
    <property type="match status" value="1"/>
</dbReference>
<dbReference type="PANTHER" id="PTHR20883:SF48">
    <property type="entry name" value="ECTOINE DIOXYGENASE"/>
    <property type="match status" value="1"/>
</dbReference>
<dbReference type="GO" id="GO:0005506">
    <property type="term" value="F:iron ion binding"/>
    <property type="evidence" value="ECO:0007669"/>
    <property type="project" value="UniProtKB-ARBA"/>
</dbReference>
<dbReference type="GO" id="GO:0016706">
    <property type="term" value="F:2-oxoglutarate-dependent dioxygenase activity"/>
    <property type="evidence" value="ECO:0007669"/>
    <property type="project" value="UniProtKB-ARBA"/>
</dbReference>
<gene>
    <name evidence="2" type="ORF">GCM10007157_34170</name>
</gene>
<dbReference type="EMBL" id="BMXN01000034">
    <property type="protein sequence ID" value="GGW40577.1"/>
    <property type="molecule type" value="Genomic_DNA"/>
</dbReference>
<dbReference type="Proteomes" id="UP000623776">
    <property type="component" value="Unassembled WGS sequence"/>
</dbReference>
<dbReference type="InterPro" id="IPR008775">
    <property type="entry name" value="Phytyl_CoA_dOase-like"/>
</dbReference>
<dbReference type="PANTHER" id="PTHR20883">
    <property type="entry name" value="PHYTANOYL-COA DIOXYGENASE DOMAIN CONTAINING 1"/>
    <property type="match status" value="1"/>
</dbReference>
<evidence type="ECO:0000313" key="3">
    <source>
        <dbReference type="Proteomes" id="UP000623776"/>
    </source>
</evidence>
<evidence type="ECO:0000313" key="2">
    <source>
        <dbReference type="EMBL" id="GGW40577.1"/>
    </source>
</evidence>
<keyword evidence="3" id="KW-1185">Reference proteome</keyword>
<dbReference type="Gene3D" id="2.60.120.620">
    <property type="entry name" value="q2cbj1_9rhob like domain"/>
    <property type="match status" value="1"/>
</dbReference>
<comment type="cofactor">
    <cofactor evidence="1">
        <name>Fe(2+)</name>
        <dbReference type="ChEBI" id="CHEBI:29033"/>
    </cofactor>
</comment>
<dbReference type="Pfam" id="PF05721">
    <property type="entry name" value="PhyH"/>
    <property type="match status" value="1"/>
</dbReference>
<sequence>MCADKFKLSTQEKTLLPSNEDVRFYQKHGWFITEKIFTDDELNAFVKESHDYYEGKRDRHLPTIPPTLAYWVPEDGDVARNNDYVHYESYTFRKLLTKPIIGAIAARLAQTDEIRIWNSALITKPARGEFEAEGMFRPVVPWHKDAHYWSTCSSNKLLTAFINFYDCYENMGALEMIDGSNRWREIDADDSITQHFGNRSVDELQTMLEETAKLNDDTVRKIAMVGKRGHISFHDCNTFHGSPPNYSKVDRVSISLHLQDGANSYKQHILADGSKLKYNNDYFCRLDHAGNPDYTDPDFCPKIWKE</sequence>
<dbReference type="AlphaFoldDB" id="A0A8H9LUE0"/>
<evidence type="ECO:0008006" key="4">
    <source>
        <dbReference type="Google" id="ProtNLM"/>
    </source>
</evidence>
<accession>A0A8H9LUE0</accession>
<comment type="caution">
    <text evidence="2">The sequence shown here is derived from an EMBL/GenBank/DDBJ whole genome shotgun (WGS) entry which is preliminary data.</text>
</comment>